<dbReference type="EMBL" id="QLTK01000030">
    <property type="protein sequence ID" value="RAS21235.1"/>
    <property type="molecule type" value="Genomic_DNA"/>
</dbReference>
<organism evidence="1 2">
    <name type="scientific">Paraburkholderia bryophila</name>
    <dbReference type="NCBI Taxonomy" id="420952"/>
    <lineage>
        <taxon>Bacteria</taxon>
        <taxon>Pseudomonadati</taxon>
        <taxon>Pseudomonadota</taxon>
        <taxon>Betaproteobacteria</taxon>
        <taxon>Burkholderiales</taxon>
        <taxon>Burkholderiaceae</taxon>
        <taxon>Paraburkholderia</taxon>
    </lineage>
</organism>
<dbReference type="OrthoDB" id="5365194at2"/>
<dbReference type="SMART" id="SM00671">
    <property type="entry name" value="SEL1"/>
    <property type="match status" value="3"/>
</dbReference>
<dbReference type="InterPro" id="IPR006597">
    <property type="entry name" value="Sel1-like"/>
</dbReference>
<evidence type="ECO:0000313" key="1">
    <source>
        <dbReference type="EMBL" id="RAS21235.1"/>
    </source>
</evidence>
<dbReference type="Proteomes" id="UP000248918">
    <property type="component" value="Unassembled WGS sequence"/>
</dbReference>
<dbReference type="PANTHER" id="PTHR11102:SF160">
    <property type="entry name" value="ERAD-ASSOCIATED E3 UBIQUITIN-PROTEIN LIGASE COMPONENT HRD3"/>
    <property type="match status" value="1"/>
</dbReference>
<sequence length="319" mass="35067">MSFLKNMLFGGEGHACAHNAHLAEIVLRSLPAARRPEVVLSLGTVLRRGWEYKNLEDHQLAEAFDAFPRVTQLNLLAIAMKDLGIGWPREQWLHVRNPIFTLMDTRDIEVSAGHFERKHGRIVAIHEEPMSIGQWLDEGLLVRRNIASPAAPPKQTKPPPPRPAPAVATQIPVQAATTAPAEQKEAPSICYLQGIGVEKDYPRALRMFIEEAARGDKYAMNNIGVVYKCGYGVTVNYAEAMNWFKKAADVVSVANLSIAQLYAEGLGVTVDRLEAYRWNSRAIAMGEANAKAARAQLLGAMTLAEVVQLKQRGDAGLEG</sequence>
<dbReference type="Gene3D" id="1.25.40.10">
    <property type="entry name" value="Tetratricopeptide repeat domain"/>
    <property type="match status" value="1"/>
</dbReference>
<dbReference type="SUPFAM" id="SSF81901">
    <property type="entry name" value="HCP-like"/>
    <property type="match status" value="1"/>
</dbReference>
<dbReference type="InterPro" id="IPR011990">
    <property type="entry name" value="TPR-like_helical_dom_sf"/>
</dbReference>
<comment type="caution">
    <text evidence="1">The sequence shown here is derived from an EMBL/GenBank/DDBJ whole genome shotgun (WGS) entry which is preliminary data.</text>
</comment>
<evidence type="ECO:0000313" key="2">
    <source>
        <dbReference type="Proteomes" id="UP000248918"/>
    </source>
</evidence>
<gene>
    <name evidence="1" type="ORF">BX591_13064</name>
</gene>
<reference evidence="1 2" key="1">
    <citation type="submission" date="2018-06" db="EMBL/GenBank/DDBJ databases">
        <title>Genomic Encyclopedia of Type Strains, Phase III (KMG-III): the genomes of soil and plant-associated and newly described type strains.</title>
        <authorList>
            <person name="Whitman W."/>
        </authorList>
    </citation>
    <scope>NUCLEOTIDE SEQUENCE [LARGE SCALE GENOMIC DNA]</scope>
    <source>
        <strain evidence="1 2">LMG 23644</strain>
    </source>
</reference>
<protein>
    <submittedName>
        <fullName evidence="1">Sel1 repeat-containing protein</fullName>
    </submittedName>
</protein>
<name>A0A329BQN1_9BURK</name>
<dbReference type="InterPro" id="IPR050767">
    <property type="entry name" value="Sel1_AlgK"/>
</dbReference>
<dbReference type="Pfam" id="PF08238">
    <property type="entry name" value="Sel1"/>
    <property type="match status" value="3"/>
</dbReference>
<accession>A0A329BQN1</accession>
<dbReference type="RefSeq" id="WP_111934898.1">
    <property type="nucleotide sequence ID" value="NZ_CADFFP010000001.1"/>
</dbReference>
<proteinExistence type="predicted"/>
<dbReference type="PANTHER" id="PTHR11102">
    <property type="entry name" value="SEL-1-LIKE PROTEIN"/>
    <property type="match status" value="1"/>
</dbReference>
<dbReference type="AlphaFoldDB" id="A0A329BQN1"/>